<feature type="domain" description="BON" evidence="2">
    <location>
        <begin position="128"/>
        <end position="194"/>
    </location>
</feature>
<evidence type="ECO:0000256" key="1">
    <source>
        <dbReference type="SAM" id="SignalP"/>
    </source>
</evidence>
<sequence>MRKKIKFSLLALGLTTLFTLQGCTVVALSSAVAVGASSSSDPRSVGTQIDDTNNALSIGNRITKIEGLSAESNIDVELFNRQLLLTGQVTDAKWLKQIDAAVKQNTYIKKYHNQIRIAPLASAKQQAKDIIIANTIRAKLIADDKVSTSNMNVIVNNGEVFLMGLVTNQEATIAVDIARNVNNVVRVNRVFEII</sequence>
<accession>A0AA42BLT9</accession>
<dbReference type="PANTHER" id="PTHR34606">
    <property type="entry name" value="BON DOMAIN-CONTAINING PROTEIN"/>
    <property type="match status" value="1"/>
</dbReference>
<feature type="chain" id="PRO_5041333216" evidence="1">
    <location>
        <begin position="23"/>
        <end position="194"/>
    </location>
</feature>
<dbReference type="PROSITE" id="PS51257">
    <property type="entry name" value="PROKAR_LIPOPROTEIN"/>
    <property type="match status" value="1"/>
</dbReference>
<dbReference type="RefSeq" id="WP_254098738.1">
    <property type="nucleotide sequence ID" value="NZ_JANATA010000003.1"/>
</dbReference>
<protein>
    <submittedName>
        <fullName evidence="3">BON domain-containing protein</fullName>
    </submittedName>
</protein>
<dbReference type="Proteomes" id="UP001165413">
    <property type="component" value="Unassembled WGS sequence"/>
</dbReference>
<dbReference type="PANTHER" id="PTHR34606:SF4">
    <property type="entry name" value="OUTER MEMBRANE LIPOPROTEIN DOLP"/>
    <property type="match status" value="1"/>
</dbReference>
<gene>
    <name evidence="3" type="ORF">NLF92_03010</name>
</gene>
<name>A0AA42BLT9_9ALTE</name>
<dbReference type="AlphaFoldDB" id="A0AA42BLT9"/>
<proteinExistence type="predicted"/>
<keyword evidence="1" id="KW-0732">Signal</keyword>
<dbReference type="Pfam" id="PF04972">
    <property type="entry name" value="BON"/>
    <property type="match status" value="2"/>
</dbReference>
<evidence type="ECO:0000313" key="4">
    <source>
        <dbReference type="Proteomes" id="UP001165413"/>
    </source>
</evidence>
<evidence type="ECO:0000259" key="2">
    <source>
        <dbReference type="PROSITE" id="PS50914"/>
    </source>
</evidence>
<dbReference type="InterPro" id="IPR007055">
    <property type="entry name" value="BON_dom"/>
</dbReference>
<dbReference type="InterPro" id="IPR051686">
    <property type="entry name" value="Lipoprotein_DolP"/>
</dbReference>
<feature type="domain" description="BON" evidence="2">
    <location>
        <begin position="50"/>
        <end position="119"/>
    </location>
</feature>
<organism evidence="3 4">
    <name type="scientific">Opacimonas viscosa</name>
    <dbReference type="NCBI Taxonomy" id="2961944"/>
    <lineage>
        <taxon>Bacteria</taxon>
        <taxon>Pseudomonadati</taxon>
        <taxon>Pseudomonadota</taxon>
        <taxon>Gammaproteobacteria</taxon>
        <taxon>Alteromonadales</taxon>
        <taxon>Alteromonadaceae</taxon>
        <taxon>Opacimonas</taxon>
    </lineage>
</organism>
<reference evidence="3" key="1">
    <citation type="submission" date="2022-07" db="EMBL/GenBank/DDBJ databases">
        <title>Characterization of the Novel Bacterium Alteromonas immobilis LMIT006 and Alteromonas gregis LMIT007.</title>
        <authorList>
            <person name="Lin X."/>
        </authorList>
    </citation>
    <scope>NUCLEOTIDE SEQUENCE</scope>
    <source>
        <strain evidence="3">LMIT007</strain>
    </source>
</reference>
<comment type="caution">
    <text evidence="3">The sequence shown here is derived from an EMBL/GenBank/DDBJ whole genome shotgun (WGS) entry which is preliminary data.</text>
</comment>
<evidence type="ECO:0000313" key="3">
    <source>
        <dbReference type="EMBL" id="MCP3427912.1"/>
    </source>
</evidence>
<feature type="signal peptide" evidence="1">
    <location>
        <begin position="1"/>
        <end position="22"/>
    </location>
</feature>
<dbReference type="EMBL" id="JANATA010000003">
    <property type="protein sequence ID" value="MCP3427912.1"/>
    <property type="molecule type" value="Genomic_DNA"/>
</dbReference>
<dbReference type="PROSITE" id="PS50914">
    <property type="entry name" value="BON"/>
    <property type="match status" value="2"/>
</dbReference>
<keyword evidence="4" id="KW-1185">Reference proteome</keyword>